<comment type="caution">
    <text evidence="1">The sequence shown here is derived from an EMBL/GenBank/DDBJ whole genome shotgun (WGS) entry which is preliminary data.</text>
</comment>
<protein>
    <submittedName>
        <fullName evidence="1">Four helix bundle protein</fullName>
    </submittedName>
</protein>
<accession>A0ABU5QBV4</accession>
<reference evidence="1 2" key="1">
    <citation type="submission" date="2023-12" db="EMBL/GenBank/DDBJ databases">
        <title>Novel species of the genus Arcicella isolated from rivers.</title>
        <authorList>
            <person name="Lu H."/>
        </authorList>
    </citation>
    <scope>NUCLEOTIDE SEQUENCE [LARGE SCALE GENOMIC DNA]</scope>
    <source>
        <strain evidence="1 2">KCTC 23307</strain>
    </source>
</reference>
<name>A0ABU5QBV4_9BACT</name>
<dbReference type="SUPFAM" id="SSF158446">
    <property type="entry name" value="IVS-encoded protein-like"/>
    <property type="match status" value="1"/>
</dbReference>
<dbReference type="Gene3D" id="1.20.1440.60">
    <property type="entry name" value="23S rRNA-intervening sequence"/>
    <property type="match status" value="1"/>
</dbReference>
<sequence length="120" mass="13793">MRGHNFRELNVWKQAVAFVTEIYVITKLFPQEEQYGLTSQVRRASVSIPSNIAEGSGRSDKDFARFVDMSLSSAYEVETQLIIAKNLGYISEDDFQFLIENLRSIENQLHGLSKYLNKIK</sequence>
<gene>
    <name evidence="1" type="ORF">VB248_14355</name>
</gene>
<dbReference type="RefSeq" id="WP_323297485.1">
    <property type="nucleotide sequence ID" value="NZ_JAYFUM010000017.1"/>
</dbReference>
<dbReference type="PANTHER" id="PTHR38471">
    <property type="entry name" value="FOUR HELIX BUNDLE PROTEIN"/>
    <property type="match status" value="1"/>
</dbReference>
<dbReference type="InterPro" id="IPR036583">
    <property type="entry name" value="23S_rRNA_IVS_sf"/>
</dbReference>
<keyword evidence="2" id="KW-1185">Reference proteome</keyword>
<dbReference type="EMBL" id="JAYFUM010000017">
    <property type="protein sequence ID" value="MEA5140330.1"/>
    <property type="molecule type" value="Genomic_DNA"/>
</dbReference>
<proteinExistence type="predicted"/>
<evidence type="ECO:0000313" key="1">
    <source>
        <dbReference type="EMBL" id="MEA5140330.1"/>
    </source>
</evidence>
<dbReference type="Pfam" id="PF05635">
    <property type="entry name" value="23S_rRNA_IVP"/>
    <property type="match status" value="1"/>
</dbReference>
<dbReference type="InterPro" id="IPR012657">
    <property type="entry name" value="23S_rRNA-intervening_sequence"/>
</dbReference>
<evidence type="ECO:0000313" key="2">
    <source>
        <dbReference type="Proteomes" id="UP001302949"/>
    </source>
</evidence>
<dbReference type="NCBIfam" id="TIGR02436">
    <property type="entry name" value="four helix bundle protein"/>
    <property type="match status" value="1"/>
</dbReference>
<dbReference type="CDD" id="cd16377">
    <property type="entry name" value="23S_rRNA_IVP_like"/>
    <property type="match status" value="1"/>
</dbReference>
<dbReference type="Proteomes" id="UP001302949">
    <property type="component" value="Unassembled WGS sequence"/>
</dbReference>
<organism evidence="1 2">
    <name type="scientific">Arcicella rigui</name>
    <dbReference type="NCBI Taxonomy" id="797020"/>
    <lineage>
        <taxon>Bacteria</taxon>
        <taxon>Pseudomonadati</taxon>
        <taxon>Bacteroidota</taxon>
        <taxon>Cytophagia</taxon>
        <taxon>Cytophagales</taxon>
        <taxon>Flectobacillaceae</taxon>
        <taxon>Arcicella</taxon>
    </lineage>
</organism>
<dbReference type="PANTHER" id="PTHR38471:SF2">
    <property type="entry name" value="FOUR HELIX BUNDLE PROTEIN"/>
    <property type="match status" value="1"/>
</dbReference>